<reference evidence="1 2" key="1">
    <citation type="submission" date="2011-09" db="EMBL/GenBank/DDBJ databases">
        <title>The Genome Sequence of Plasmodium vivax North Korean.</title>
        <authorList>
            <consortium name="The Broad Institute Genome Sequencing Platform"/>
            <consortium name="The Broad Institute Genome Sequencing Center for Infectious Disease"/>
            <person name="Neafsey D."/>
            <person name="Carlton J."/>
            <person name="Barnwell J."/>
            <person name="Collins W."/>
            <person name="Escalante A."/>
            <person name="Mullikin J."/>
            <person name="Saul A."/>
            <person name="Guigo R."/>
            <person name="Camara F."/>
            <person name="Young S.K."/>
            <person name="Zeng Q."/>
            <person name="Gargeya S."/>
            <person name="Fitzgerald M."/>
            <person name="Haas B."/>
            <person name="Abouelleil A."/>
            <person name="Alvarado L."/>
            <person name="Arachchi H.M."/>
            <person name="Berlin A."/>
            <person name="Brown A."/>
            <person name="Chapman S.B."/>
            <person name="Chen Z."/>
            <person name="Dunbar C."/>
            <person name="Freedman E."/>
            <person name="Gearin G."/>
            <person name="Gellesch M."/>
            <person name="Goldberg J."/>
            <person name="Griggs A."/>
            <person name="Gujja S."/>
            <person name="Heiman D."/>
            <person name="Howarth C."/>
            <person name="Larson L."/>
            <person name="Lui A."/>
            <person name="MacDonald P.J.P."/>
            <person name="Montmayeur A."/>
            <person name="Murphy C."/>
            <person name="Neiman D."/>
            <person name="Pearson M."/>
            <person name="Priest M."/>
            <person name="Roberts A."/>
            <person name="Saif S."/>
            <person name="Shea T."/>
            <person name="Shenoy N."/>
            <person name="Sisk P."/>
            <person name="Stolte C."/>
            <person name="Sykes S."/>
            <person name="Wortman J."/>
            <person name="Nusbaum C."/>
            <person name="Birren B."/>
        </authorList>
    </citation>
    <scope>NUCLEOTIDE SEQUENCE [LARGE SCALE GENOMIC DNA]</scope>
    <source>
        <strain evidence="1 2">North Korean</strain>
    </source>
</reference>
<organism evidence="1 2">
    <name type="scientific">Plasmodium vivax North Korean</name>
    <dbReference type="NCBI Taxonomy" id="1035514"/>
    <lineage>
        <taxon>Eukaryota</taxon>
        <taxon>Sar</taxon>
        <taxon>Alveolata</taxon>
        <taxon>Apicomplexa</taxon>
        <taxon>Aconoidasida</taxon>
        <taxon>Haemosporida</taxon>
        <taxon>Plasmodiidae</taxon>
        <taxon>Plasmodium</taxon>
        <taxon>Plasmodium (Plasmodium)</taxon>
    </lineage>
</organism>
<gene>
    <name evidence="1" type="ORF">PVNG_00242</name>
</gene>
<protein>
    <submittedName>
        <fullName evidence="1">Uncharacterized protein</fullName>
    </submittedName>
</protein>
<dbReference type="EMBL" id="KQ235548">
    <property type="protein sequence ID" value="KMZ97215.1"/>
    <property type="molecule type" value="Genomic_DNA"/>
</dbReference>
<name>A0A0J9TN47_PLAVI</name>
<dbReference type="AlphaFoldDB" id="A0A0J9TN47"/>
<evidence type="ECO:0000313" key="1">
    <source>
        <dbReference type="EMBL" id="KMZ97215.1"/>
    </source>
</evidence>
<dbReference type="Proteomes" id="UP000053239">
    <property type="component" value="Unassembled WGS sequence"/>
</dbReference>
<proteinExistence type="predicted"/>
<sequence length="91" mass="10759">MERRCYEYLRTNRQTASQSCACTRGIPHMFITCYMRVACSCVFLSVHLGKKKKEKKRTIANEYMPFTDAEGYHPPMCIKYVCTKLFDSVWR</sequence>
<accession>A0A0J9TN47</accession>
<evidence type="ECO:0000313" key="2">
    <source>
        <dbReference type="Proteomes" id="UP000053239"/>
    </source>
</evidence>